<evidence type="ECO:0000313" key="2">
    <source>
        <dbReference type="EMBL" id="LAC23664.1"/>
    </source>
</evidence>
<dbReference type="EMBL" id="IACT01004472">
    <property type="protein sequence ID" value="LAC23664.1"/>
    <property type="molecule type" value="mRNA"/>
</dbReference>
<sequence length="184" mass="21048">MEHGFAFSAAKTSAVHFRRKRSVQGQPSLYLNNEPINFKPTVKFLGMILDQRLKLNDHNRDLKTECMRKLNVVKCISRQSWGADRVTMFRIYRAIVRSKINYGCVIYMSANDKGLRALNPVHNAAIRLCTGAFRSSPVISLYAKSGEPPLHSRREQLLLQYVAHVNQMPQSPTFNSVHRYLGND</sequence>
<name>A0A2P2I6W7_9CRUS</name>
<dbReference type="AlphaFoldDB" id="A0A2P2I6W7"/>
<reference evidence="2" key="1">
    <citation type="submission" date="2017-11" db="EMBL/GenBank/DDBJ databases">
        <title>The sensing device of the deep-sea amphipod.</title>
        <authorList>
            <person name="Kobayashi H."/>
            <person name="Nagahama T."/>
            <person name="Arai W."/>
            <person name="Sasagawa Y."/>
            <person name="Umeda M."/>
            <person name="Hayashi T."/>
            <person name="Nikaido I."/>
            <person name="Watanabe H."/>
            <person name="Oguri K."/>
            <person name="Kitazato H."/>
            <person name="Fujioka K."/>
            <person name="Kido Y."/>
            <person name="Takami H."/>
        </authorList>
    </citation>
    <scope>NUCLEOTIDE SEQUENCE</scope>
    <source>
        <tissue evidence="2">Whole body</tissue>
    </source>
</reference>
<accession>A0A2P2I6W7</accession>
<evidence type="ECO:0000313" key="1">
    <source>
        <dbReference type="EMBL" id="LAB69748.1"/>
    </source>
</evidence>
<keyword evidence="1" id="KW-0695">RNA-directed DNA polymerase</keyword>
<dbReference type="GO" id="GO:0003964">
    <property type="term" value="F:RNA-directed DNA polymerase activity"/>
    <property type="evidence" value="ECO:0007669"/>
    <property type="project" value="UniProtKB-KW"/>
</dbReference>
<dbReference type="EMBL" id="IACF01004154">
    <property type="protein sequence ID" value="LAB69748.1"/>
    <property type="molecule type" value="mRNA"/>
</dbReference>
<protein>
    <submittedName>
        <fullName evidence="1">RNA-directed DNA polymerase from mobile element jockey-like</fullName>
    </submittedName>
</protein>
<keyword evidence="1" id="KW-0548">Nucleotidyltransferase</keyword>
<organism evidence="1">
    <name type="scientific">Hirondellea gigas</name>
    <dbReference type="NCBI Taxonomy" id="1518452"/>
    <lineage>
        <taxon>Eukaryota</taxon>
        <taxon>Metazoa</taxon>
        <taxon>Ecdysozoa</taxon>
        <taxon>Arthropoda</taxon>
        <taxon>Crustacea</taxon>
        <taxon>Multicrustacea</taxon>
        <taxon>Malacostraca</taxon>
        <taxon>Eumalacostraca</taxon>
        <taxon>Peracarida</taxon>
        <taxon>Amphipoda</taxon>
        <taxon>Amphilochidea</taxon>
        <taxon>Lysianassida</taxon>
        <taxon>Lysianassidira</taxon>
        <taxon>Lysianassoidea</taxon>
        <taxon>Lysianassidae</taxon>
        <taxon>Hirondellea</taxon>
    </lineage>
</organism>
<proteinExistence type="evidence at transcript level"/>
<keyword evidence="1" id="KW-0808">Transferase</keyword>
<reference evidence="1" key="2">
    <citation type="journal article" date="2018" name="Biosci. Biotechnol. Biochem.">
        <title>Polysaccharide hydrolase of the hadal zone amphipods Hirondellea gigas.</title>
        <authorList>
            <person name="Kobayashi H."/>
            <person name="Nagahama T."/>
            <person name="Arai W."/>
            <person name="Sasagawa Y."/>
            <person name="Umeda M."/>
            <person name="Hayashi T."/>
            <person name="Nikaido I."/>
            <person name="Watanabe H."/>
            <person name="Oguri K."/>
            <person name="Kitazato H."/>
            <person name="Fujioka K."/>
            <person name="Kido Y."/>
            <person name="Takami H."/>
        </authorList>
    </citation>
    <scope>NUCLEOTIDE SEQUENCE</scope>
    <source>
        <tissue evidence="1">Whole body</tissue>
    </source>
</reference>